<organism evidence="2 3">
    <name type="scientific">Candidatus Wolfebacteria bacterium GW2011_GWB1_41_12</name>
    <dbReference type="NCBI Taxonomy" id="1619006"/>
    <lineage>
        <taxon>Bacteria</taxon>
        <taxon>Candidatus Wolfeibacteriota</taxon>
    </lineage>
</organism>
<gene>
    <name evidence="2" type="ORF">UU38_C0004G0065</name>
</gene>
<evidence type="ECO:0000313" key="2">
    <source>
        <dbReference type="EMBL" id="KKR88703.1"/>
    </source>
</evidence>
<comment type="caution">
    <text evidence="2">The sequence shown here is derived from an EMBL/GenBank/DDBJ whole genome shotgun (WGS) entry which is preliminary data.</text>
</comment>
<accession>A0A0G0UIS8</accession>
<dbReference type="SUPFAM" id="SSF53756">
    <property type="entry name" value="UDP-Glycosyltransferase/glycogen phosphorylase"/>
    <property type="match status" value="1"/>
</dbReference>
<dbReference type="PANTHER" id="PTHR12526">
    <property type="entry name" value="GLYCOSYLTRANSFERASE"/>
    <property type="match status" value="1"/>
</dbReference>
<feature type="domain" description="Glycosyl transferase family 1" evidence="1">
    <location>
        <begin position="173"/>
        <end position="317"/>
    </location>
</feature>
<name>A0A0G0UIS8_9BACT</name>
<dbReference type="AlphaFoldDB" id="A0A0G0UIS8"/>
<reference evidence="2 3" key="1">
    <citation type="journal article" date="2015" name="Nature">
        <title>rRNA introns, odd ribosomes, and small enigmatic genomes across a large radiation of phyla.</title>
        <authorList>
            <person name="Brown C.T."/>
            <person name="Hug L.A."/>
            <person name="Thomas B.C."/>
            <person name="Sharon I."/>
            <person name="Castelle C.J."/>
            <person name="Singh A."/>
            <person name="Wilkins M.J."/>
            <person name="Williams K.H."/>
            <person name="Banfield J.F."/>
        </authorList>
    </citation>
    <scope>NUCLEOTIDE SEQUENCE [LARGE SCALE GENOMIC DNA]</scope>
</reference>
<keyword evidence="2" id="KW-0808">Transferase</keyword>
<protein>
    <submittedName>
        <fullName evidence="2">Glycosyl transferase group 1</fullName>
    </submittedName>
</protein>
<dbReference type="GO" id="GO:0016757">
    <property type="term" value="F:glycosyltransferase activity"/>
    <property type="evidence" value="ECO:0007669"/>
    <property type="project" value="InterPro"/>
</dbReference>
<dbReference type="PANTHER" id="PTHR12526:SF584">
    <property type="entry name" value="GLYCOSYLTRANSFERASE"/>
    <property type="match status" value="1"/>
</dbReference>
<proteinExistence type="predicted"/>
<dbReference type="EMBL" id="LCAK01000004">
    <property type="protein sequence ID" value="KKR88703.1"/>
    <property type="molecule type" value="Genomic_DNA"/>
</dbReference>
<sequence>MKITFLATHLKINGGNRIILTYAHLLARKGHDVCIIAPTKGNFRRAVKNALNIKPNWMPMAAKVIWTAGYDENNIPDGDVVVATAWQTAGPVDSYAPQKGKKFYLSLHYESLYHGPAELVDPTYRLPLTKIVPSRWLQKIIKDKFQSDSHVIVIPVDLDLFKFLPEYRKPAPIRVMMLNHTYPWKGTKIGLEVFSRIKNDFPETQLVMFGVRNKKVDNPLCDEYHYNPKQEDLAKIYSSCHIFVCTSEYEALGMPPMEAMACKCANVTFDTGGSNEYAIDGNTSFVAKHNDADDLETKLRLAIRNEKLRNEISQRGYDFIRSNFSWDDATEKLADIFSNG</sequence>
<dbReference type="InterPro" id="IPR001296">
    <property type="entry name" value="Glyco_trans_1"/>
</dbReference>
<dbReference type="Pfam" id="PF00534">
    <property type="entry name" value="Glycos_transf_1"/>
    <property type="match status" value="1"/>
</dbReference>
<dbReference type="Proteomes" id="UP000033918">
    <property type="component" value="Unassembled WGS sequence"/>
</dbReference>
<dbReference type="Gene3D" id="3.40.50.11090">
    <property type="match status" value="1"/>
</dbReference>
<dbReference type="Gene3D" id="3.40.50.2000">
    <property type="entry name" value="Glycogen Phosphorylase B"/>
    <property type="match status" value="1"/>
</dbReference>
<evidence type="ECO:0000313" key="3">
    <source>
        <dbReference type="Proteomes" id="UP000033918"/>
    </source>
</evidence>
<evidence type="ECO:0000259" key="1">
    <source>
        <dbReference type="Pfam" id="PF00534"/>
    </source>
</evidence>
<dbReference type="CDD" id="cd03801">
    <property type="entry name" value="GT4_PimA-like"/>
    <property type="match status" value="1"/>
</dbReference>
<dbReference type="PATRIC" id="fig|1619006.3.peg.601"/>